<dbReference type="SMART" id="SM00066">
    <property type="entry name" value="GAL4"/>
    <property type="match status" value="2"/>
</dbReference>
<evidence type="ECO:0000313" key="10">
    <source>
        <dbReference type="EMBL" id="CAE7086005.1"/>
    </source>
</evidence>
<evidence type="ECO:0000256" key="1">
    <source>
        <dbReference type="ARBA" id="ARBA00004123"/>
    </source>
</evidence>
<evidence type="ECO:0000256" key="8">
    <source>
        <dbReference type="SAM" id="MobiDB-lite"/>
    </source>
</evidence>
<keyword evidence="7" id="KW-0539">Nucleus</keyword>
<dbReference type="CDD" id="cd12148">
    <property type="entry name" value="fungal_TF_MHR"/>
    <property type="match status" value="2"/>
</dbReference>
<feature type="region of interest" description="Disordered" evidence="8">
    <location>
        <begin position="1073"/>
        <end position="1106"/>
    </location>
</feature>
<keyword evidence="5" id="KW-0238">DNA-binding</keyword>
<keyword evidence="3" id="KW-0862">Zinc</keyword>
<dbReference type="PROSITE" id="PS50048">
    <property type="entry name" value="ZN2_CY6_FUNGAL_2"/>
    <property type="match status" value="2"/>
</dbReference>
<proteinExistence type="predicted"/>
<dbReference type="Pfam" id="PF04082">
    <property type="entry name" value="Fungal_trans"/>
    <property type="match status" value="2"/>
</dbReference>
<feature type="domain" description="Zn(2)-C6 fungal-type" evidence="9">
    <location>
        <begin position="475"/>
        <end position="505"/>
    </location>
</feature>
<evidence type="ECO:0000313" key="11">
    <source>
        <dbReference type="Proteomes" id="UP000663827"/>
    </source>
</evidence>
<dbReference type="GO" id="GO:0005634">
    <property type="term" value="C:nucleus"/>
    <property type="evidence" value="ECO:0007669"/>
    <property type="project" value="UniProtKB-SubCell"/>
</dbReference>
<dbReference type="GO" id="GO:0003677">
    <property type="term" value="F:DNA binding"/>
    <property type="evidence" value="ECO:0007669"/>
    <property type="project" value="UniProtKB-KW"/>
</dbReference>
<dbReference type="EMBL" id="CAJNJQ010000564">
    <property type="protein sequence ID" value="CAE7086005.1"/>
    <property type="molecule type" value="Genomic_DNA"/>
</dbReference>
<evidence type="ECO:0000256" key="6">
    <source>
        <dbReference type="ARBA" id="ARBA00023163"/>
    </source>
</evidence>
<dbReference type="PANTHER" id="PTHR31313">
    <property type="entry name" value="TY1 ENHANCER ACTIVATOR"/>
    <property type="match status" value="1"/>
</dbReference>
<name>A0A8H3DXC8_9AGAM</name>
<evidence type="ECO:0000259" key="9">
    <source>
        <dbReference type="PROSITE" id="PS50048"/>
    </source>
</evidence>
<dbReference type="GO" id="GO:0000981">
    <property type="term" value="F:DNA-binding transcription factor activity, RNA polymerase II-specific"/>
    <property type="evidence" value="ECO:0007669"/>
    <property type="project" value="InterPro"/>
</dbReference>
<dbReference type="PROSITE" id="PS00463">
    <property type="entry name" value="ZN2_CY6_FUNGAL_1"/>
    <property type="match status" value="2"/>
</dbReference>
<dbReference type="InterPro" id="IPR007219">
    <property type="entry name" value="XnlR_reg_dom"/>
</dbReference>
<comment type="subcellular location">
    <subcellularLocation>
        <location evidence="1">Nucleus</location>
    </subcellularLocation>
</comment>
<keyword evidence="2" id="KW-0479">Metal-binding</keyword>
<dbReference type="Gene3D" id="4.10.240.10">
    <property type="entry name" value="Zn(2)-C6 fungal-type DNA-binding domain"/>
    <property type="match status" value="2"/>
</dbReference>
<dbReference type="Pfam" id="PF00172">
    <property type="entry name" value="Zn_clus"/>
    <property type="match status" value="2"/>
</dbReference>
<organism evidence="10 11">
    <name type="scientific">Rhizoctonia solani</name>
    <dbReference type="NCBI Taxonomy" id="456999"/>
    <lineage>
        <taxon>Eukaryota</taxon>
        <taxon>Fungi</taxon>
        <taxon>Dikarya</taxon>
        <taxon>Basidiomycota</taxon>
        <taxon>Agaricomycotina</taxon>
        <taxon>Agaricomycetes</taxon>
        <taxon>Cantharellales</taxon>
        <taxon>Ceratobasidiaceae</taxon>
        <taxon>Rhizoctonia</taxon>
    </lineage>
</organism>
<comment type="caution">
    <text evidence="10">The sequence shown here is derived from an EMBL/GenBank/DDBJ whole genome shotgun (WGS) entry which is preliminary data.</text>
</comment>
<dbReference type="SUPFAM" id="SSF57701">
    <property type="entry name" value="Zn2/Cys6 DNA-binding domain"/>
    <property type="match status" value="2"/>
</dbReference>
<dbReference type="PANTHER" id="PTHR31313:SF81">
    <property type="entry name" value="TY1 ENHANCER ACTIVATOR"/>
    <property type="match status" value="1"/>
</dbReference>
<reference evidence="10" key="1">
    <citation type="submission" date="2021-01" db="EMBL/GenBank/DDBJ databases">
        <authorList>
            <person name="Kaushik A."/>
        </authorList>
    </citation>
    <scope>NUCLEOTIDE SEQUENCE</scope>
    <source>
        <strain evidence="10">AG5</strain>
    </source>
</reference>
<sequence length="1213" mass="133617">MPATSRSAGLKVSLACDSCRSRKRKCDGVRPVCGQCKANNHTCAFNVHVDKRKPPSKSYVLALEARIKTLESRGQVLEQLLRDASINVPSPESDAIDLSTFLEASQRSSAEPDEPEEGLPEDSGASVAALLDIGKLRLEVAPTKSEATSNGTPATFTYFGPQSSRFLSGLDAPNVDSAKPSDYGTPHTSTWFPFCSPEEERALLSTFFAWQRIHVPIVLPDPFLTAYNAQQYNCELVTPMLLDMIFAIGSYFGPGKEGGDGAQGERFFMRAESRVIEEINNPRVATIQALMIMAVFQMGHAKTPVAWTLNGMAVALSTRLGLHIDTSSLVASGAMPRDVHASRDTTFWAVFTLDRIFSTNMGLHPLHSRRSISTPKPRQRIAESKSSAFENAEIPDAVWVMLCEFMDMVESMFAEVYAFDAPKRTAVQDCDLITKNMLTIQAFVDDFPRPVFTSIMAPTTVPAAGKAGGQKVSLACDFCRARKRKCDGVRPVCGHCRLTKNTCTFNVHADKRKPPSKTYVSALEARVRTLEALLQASSLEIPPSDVEIHRTAENEPELVRPNVSDPRPVKPLDPRAEIERLPEESGATAAALADIGKLRLEVEKTEGDANSGEATNFTYFGATSSRFLSSIGDIQAGDPTDTLPRDQGYVKCFADSDDETTFKTFREWERIHFPIVDFNRFYLDYNAGKRNSEFVSPMLLDIIYAVGENFGPARSVERSLVYLKRAEAAIMTEIGTPRISTIQAIVMMSMFQMGNGKIPVAWILNGMSVALSTRLGLHIDSSGLVSQGIMPQVTHQARKDSFWAVFVIDRLHSTIMGVHPLHSRRSISTHRPSEPNRNSFIPPNIELAGAAPAPSTTPKTQELPAACWNTLRDLVDIVDYMLGDIYSFDAPKRTVSEDYNLVTKNMLTVQAYIDDMPSPLRVTAALRGNEPCLAFLHVYVNLFILLLNRPFVGPRPPSNANESEQQIERRCRSLAFAHCRKAALRIMELIRHLPRASPCFTTPYFIFSASTVLLLSPNDTQALRGVQVGLKCLEDLEADRYWVDAVVDARARILALAQRWGANQLFENLGAPSSVVTPSVTSPEPTTRDPTPPNPVPEPSESDPYIAEPAPMVITDTSRHYNPPASWGDATLSSADPTLFAQRVAEMDAMYLDSLPEAADMIPWAGAVEPSWGTMGTHHTPEYTMPGWEFTMATGSQGFTPYQHPYGDWVGAQ</sequence>
<keyword evidence="4" id="KW-0805">Transcription regulation</keyword>
<dbReference type="InterPro" id="IPR051615">
    <property type="entry name" value="Transcr_Regulatory_Elem"/>
</dbReference>
<feature type="region of interest" description="Disordered" evidence="8">
    <location>
        <begin position="104"/>
        <end position="123"/>
    </location>
</feature>
<keyword evidence="6" id="KW-0804">Transcription</keyword>
<dbReference type="AlphaFoldDB" id="A0A8H3DXC8"/>
<protein>
    <recommendedName>
        <fullName evidence="9">Zn(2)-C6 fungal-type domain-containing protein</fullName>
    </recommendedName>
</protein>
<evidence type="ECO:0000256" key="7">
    <source>
        <dbReference type="ARBA" id="ARBA00023242"/>
    </source>
</evidence>
<dbReference type="InterPro" id="IPR036864">
    <property type="entry name" value="Zn2-C6_fun-type_DNA-bd_sf"/>
</dbReference>
<dbReference type="Proteomes" id="UP000663827">
    <property type="component" value="Unassembled WGS sequence"/>
</dbReference>
<feature type="domain" description="Zn(2)-C6 fungal-type" evidence="9">
    <location>
        <begin position="15"/>
        <end position="45"/>
    </location>
</feature>
<dbReference type="SMART" id="SM00906">
    <property type="entry name" value="Fungal_trans"/>
    <property type="match status" value="2"/>
</dbReference>
<feature type="compositionally biased region" description="Low complexity" evidence="8">
    <location>
        <begin position="1073"/>
        <end position="1089"/>
    </location>
</feature>
<feature type="compositionally biased region" description="Acidic residues" evidence="8">
    <location>
        <begin position="111"/>
        <end position="120"/>
    </location>
</feature>
<accession>A0A8H3DXC8</accession>
<gene>
    <name evidence="10" type="ORF">RDB_LOCUS28055</name>
</gene>
<evidence type="ECO:0000256" key="2">
    <source>
        <dbReference type="ARBA" id="ARBA00022723"/>
    </source>
</evidence>
<dbReference type="GO" id="GO:0008270">
    <property type="term" value="F:zinc ion binding"/>
    <property type="evidence" value="ECO:0007669"/>
    <property type="project" value="InterPro"/>
</dbReference>
<evidence type="ECO:0000256" key="4">
    <source>
        <dbReference type="ARBA" id="ARBA00023015"/>
    </source>
</evidence>
<dbReference type="CDD" id="cd00067">
    <property type="entry name" value="GAL4"/>
    <property type="match status" value="2"/>
</dbReference>
<evidence type="ECO:0000256" key="5">
    <source>
        <dbReference type="ARBA" id="ARBA00023125"/>
    </source>
</evidence>
<evidence type="ECO:0000256" key="3">
    <source>
        <dbReference type="ARBA" id="ARBA00022833"/>
    </source>
</evidence>
<dbReference type="InterPro" id="IPR001138">
    <property type="entry name" value="Zn2Cys6_DnaBD"/>
</dbReference>
<dbReference type="GO" id="GO:0006351">
    <property type="term" value="P:DNA-templated transcription"/>
    <property type="evidence" value="ECO:0007669"/>
    <property type="project" value="InterPro"/>
</dbReference>